<evidence type="ECO:0000256" key="4">
    <source>
        <dbReference type="ARBA" id="ARBA00022741"/>
    </source>
</evidence>
<keyword evidence="5" id="KW-0418">Kinase</keyword>
<organism evidence="8 11">
    <name type="scientific">Guillardia theta</name>
    <name type="common">Cryptophyte</name>
    <name type="synonym">Cryptomonas phi</name>
    <dbReference type="NCBI Taxonomy" id="55529"/>
    <lineage>
        <taxon>Eukaryota</taxon>
        <taxon>Cryptophyceae</taxon>
        <taxon>Pyrenomonadales</taxon>
        <taxon>Geminigeraceae</taxon>
        <taxon>Guillardia</taxon>
    </lineage>
</organism>
<dbReference type="EMBL" id="HBKN01041858">
    <property type="protein sequence ID" value="CAE2330214.1"/>
    <property type="molecule type" value="Transcribed_RNA"/>
</dbReference>
<keyword evidence="6" id="KW-0067">ATP-binding</keyword>
<keyword evidence="2" id="KW-0723">Serine/threonine-protein kinase</keyword>
<dbReference type="SMART" id="SM00220">
    <property type="entry name" value="S_TKc"/>
    <property type="match status" value="1"/>
</dbReference>
<evidence type="ECO:0000256" key="6">
    <source>
        <dbReference type="ARBA" id="ARBA00022840"/>
    </source>
</evidence>
<dbReference type="GO" id="GO:0004674">
    <property type="term" value="F:protein serine/threonine kinase activity"/>
    <property type="evidence" value="ECO:0007669"/>
    <property type="project" value="UniProtKB-KW"/>
</dbReference>
<dbReference type="Gene3D" id="1.10.510.10">
    <property type="entry name" value="Transferase(Phosphotransferase) domain 1"/>
    <property type="match status" value="1"/>
</dbReference>
<keyword evidence="3" id="KW-0808">Transferase</keyword>
<evidence type="ECO:0000259" key="7">
    <source>
        <dbReference type="PROSITE" id="PS50011"/>
    </source>
</evidence>
<sequence length="295" mass="34798">MFTIERGIKYIKKKLIDYGTYGKVFEMMKMKIKKCACKEIEIYYSNNSLKKEYISEVRFLSYIFHPNLIFLQNFLYSKNEDKISLIMDFCELNLRNLIENKIKISTNQILFIGLQLLNSIVYLHLNKIIHRDLKSSNILINRLGIVKICDFGMGTFLCSKKICLSDKIVTLWYRAPEILLGQHFYDYSVDMWSFGCVIGELITGEILFQGKSELDQLNKIFQTIGTPTTEIWLNLHTLKFTKNIVFPIQPYNKLNLKLESKTNKNLIFLLQKILVYDPKKRLKSTEALKFFYSFF</sequence>
<evidence type="ECO:0000313" key="8">
    <source>
        <dbReference type="EMBL" id="CAC27075.1"/>
    </source>
</evidence>
<dbReference type="PANTHER" id="PTHR24056">
    <property type="entry name" value="CELL DIVISION PROTEIN KINASE"/>
    <property type="match status" value="1"/>
</dbReference>
<dbReference type="GO" id="GO:0051301">
    <property type="term" value="P:cell division"/>
    <property type="evidence" value="ECO:0007669"/>
    <property type="project" value="UniProtKB-KW"/>
</dbReference>
<dbReference type="SUPFAM" id="SSF56112">
    <property type="entry name" value="Protein kinase-like (PK-like)"/>
    <property type="match status" value="1"/>
</dbReference>
<dbReference type="PROSITE" id="PS50011">
    <property type="entry name" value="PROTEIN_KINASE_DOM"/>
    <property type="match status" value="1"/>
</dbReference>
<evidence type="ECO:0000256" key="1">
    <source>
        <dbReference type="ARBA" id="ARBA00006485"/>
    </source>
</evidence>
<dbReference type="InterPro" id="IPR000719">
    <property type="entry name" value="Prot_kinase_dom"/>
</dbReference>
<reference evidence="9" key="3">
    <citation type="submission" date="2021-01" db="EMBL/GenBank/DDBJ databases">
        <authorList>
            <person name="Corre E."/>
            <person name="Pelletier E."/>
            <person name="Niang G."/>
            <person name="Scheremetjew M."/>
            <person name="Finn R."/>
            <person name="Kale V."/>
            <person name="Holt S."/>
            <person name="Cochrane G."/>
            <person name="Meng A."/>
            <person name="Brown T."/>
            <person name="Cohen L."/>
        </authorList>
    </citation>
    <scope>NUCLEOTIDE SEQUENCE</scope>
    <source>
        <strain evidence="9">CCMP 2712</strain>
    </source>
</reference>
<dbReference type="InterPro" id="IPR050108">
    <property type="entry name" value="CDK"/>
</dbReference>
<reference evidence="8 11" key="2">
    <citation type="journal article" date="2001" name="Nature">
        <title>The highly reduced genome of an enslaved algal nucleus.</title>
        <authorList>
            <person name="Douglas S."/>
            <person name="Zauner S."/>
            <person name="Fraunholz M."/>
            <person name="Beaton M."/>
            <person name="Penny S."/>
            <person name="Deng L."/>
            <person name="Wu X."/>
            <person name="Reith M."/>
            <person name="Cavalier-Smith T."/>
            <person name="Maier U."/>
        </authorList>
    </citation>
    <scope>NUCLEOTIDE SEQUENCE [LARGE SCALE GENOMIC DNA]</scope>
</reference>
<name>Q9AVZ6_GUITH</name>
<accession>Q9AVZ6</accession>
<dbReference type="PIR" id="F90113">
    <property type="entry name" value="F90113"/>
</dbReference>
<evidence type="ECO:0000313" key="11">
    <source>
        <dbReference type="Proteomes" id="UP000242167"/>
    </source>
</evidence>
<reference evidence="8" key="1">
    <citation type="journal article" date="2000" name="Proc. Natl. Acad. Sci. U.S.A.">
        <title>Chloroplast protein and centrosomal genes, a tRNA intron, and odd telomeres in an unusually compact eukaryotic genome, the cryptomonad nucleomorph.</title>
        <authorList>
            <person name="Zauner S."/>
            <person name="Fraunholz M."/>
            <person name="Wastl J."/>
            <person name="Penny S."/>
            <person name="Beaton M."/>
            <person name="Cavalier-Smith T."/>
            <person name="Maier U.G."/>
            <person name="Douglas S."/>
        </authorList>
    </citation>
    <scope>NUCLEOTIDE SEQUENCE</scope>
</reference>
<keyword evidence="8" id="KW-0132">Cell division</keyword>
<dbReference type="RefSeq" id="XP_001713291.1">
    <property type="nucleotide sequence ID" value="XM_001713239.1"/>
</dbReference>
<dbReference type="PANTHER" id="PTHR24056:SF107">
    <property type="entry name" value="CYCLIN-DEPENDENT KINASE 11A-RELATED"/>
    <property type="match status" value="1"/>
</dbReference>
<dbReference type="GO" id="GO:0005634">
    <property type="term" value="C:nucleus"/>
    <property type="evidence" value="ECO:0007669"/>
    <property type="project" value="TreeGrafter"/>
</dbReference>
<dbReference type="EMBL" id="AJ010592">
    <property type="protein sequence ID" value="CAC27075.1"/>
    <property type="molecule type" value="Genomic_DNA"/>
</dbReference>
<proteinExistence type="inferred from homology"/>
<dbReference type="InterPro" id="IPR011009">
    <property type="entry name" value="Kinase-like_dom_sf"/>
</dbReference>
<dbReference type="AlphaFoldDB" id="Q9AVZ6"/>
<comment type="similarity">
    <text evidence="1">Belongs to the protein kinase superfamily. CMGC Ser/Thr protein kinase family. CDC2/CDKX subfamily.</text>
</comment>
<evidence type="ECO:0000256" key="5">
    <source>
        <dbReference type="ARBA" id="ARBA00022777"/>
    </source>
</evidence>
<evidence type="ECO:0000256" key="3">
    <source>
        <dbReference type="ARBA" id="ARBA00022679"/>
    </source>
</evidence>
<evidence type="ECO:0000313" key="10">
    <source>
        <dbReference type="EMBL" id="CAE2330228.1"/>
    </source>
</evidence>
<dbReference type="GO" id="GO:0000428">
    <property type="term" value="C:DNA-directed RNA polymerase complex"/>
    <property type="evidence" value="ECO:0007669"/>
    <property type="project" value="UniProtKB-KW"/>
</dbReference>
<dbReference type="Gene3D" id="3.30.200.20">
    <property type="entry name" value="Phosphorylase Kinase, domain 1"/>
    <property type="match status" value="1"/>
</dbReference>
<dbReference type="Pfam" id="PF00069">
    <property type="entry name" value="Pkinase"/>
    <property type="match status" value="1"/>
</dbReference>
<dbReference type="GeneID" id="857451"/>
<keyword evidence="8" id="KW-0240">DNA-directed RNA polymerase</keyword>
<protein>
    <submittedName>
        <fullName evidence="8">Cell division cycle 2 homolog</fullName>
    </submittedName>
</protein>
<dbReference type="GO" id="GO:0007346">
    <property type="term" value="P:regulation of mitotic cell cycle"/>
    <property type="evidence" value="ECO:0007669"/>
    <property type="project" value="TreeGrafter"/>
</dbReference>
<dbReference type="InterPro" id="IPR008271">
    <property type="entry name" value="Ser/Thr_kinase_AS"/>
</dbReference>
<dbReference type="FunFam" id="1.10.510.10:FF:000624">
    <property type="entry name" value="Mitogen-activated protein kinase"/>
    <property type="match status" value="1"/>
</dbReference>
<dbReference type="PROSITE" id="PS00108">
    <property type="entry name" value="PROTEIN_KINASE_ST"/>
    <property type="match status" value="1"/>
</dbReference>
<keyword evidence="8" id="KW-0804">Transcription</keyword>
<feature type="domain" description="Protein kinase" evidence="7">
    <location>
        <begin position="10"/>
        <end position="295"/>
    </location>
</feature>
<evidence type="ECO:0000313" key="9">
    <source>
        <dbReference type="EMBL" id="CAE2330214.1"/>
    </source>
</evidence>
<keyword evidence="8" id="KW-0131">Cell cycle</keyword>
<gene>
    <name evidence="8" type="primary">cdc2</name>
    <name evidence="9" type="ORF">GTHE00462_LOCUS32732</name>
    <name evidence="10" type="ORF">GTHE00462_LOCUS32740</name>
</gene>
<keyword evidence="4" id="KW-0547">Nucleotide-binding</keyword>
<evidence type="ECO:0000256" key="2">
    <source>
        <dbReference type="ARBA" id="ARBA00022527"/>
    </source>
</evidence>
<dbReference type="EMBL" id="HBKN01041869">
    <property type="protein sequence ID" value="CAE2330228.1"/>
    <property type="molecule type" value="Transcribed_RNA"/>
</dbReference>
<dbReference type="Proteomes" id="UP000242167">
    <property type="component" value="Nucleomorph 2"/>
</dbReference>
<dbReference type="GO" id="GO:0005524">
    <property type="term" value="F:ATP binding"/>
    <property type="evidence" value="ECO:0007669"/>
    <property type="project" value="UniProtKB-KW"/>
</dbReference>